<evidence type="ECO:0000256" key="6">
    <source>
        <dbReference type="ARBA" id="ARBA00061519"/>
    </source>
</evidence>
<dbReference type="Gene3D" id="3.20.20.70">
    <property type="entry name" value="Aldolase class I"/>
    <property type="match status" value="1"/>
</dbReference>
<dbReference type="Pfam" id="PF00215">
    <property type="entry name" value="OMPdecase"/>
    <property type="match status" value="1"/>
</dbReference>
<dbReference type="Gene3D" id="3.30.230.60">
    <property type="entry name" value="Formaldehyde-activating enzyme"/>
    <property type="match status" value="1"/>
</dbReference>
<dbReference type="Pfam" id="PF08714">
    <property type="entry name" value="Fae"/>
    <property type="match status" value="1"/>
</dbReference>
<feature type="binding site" evidence="7">
    <location>
        <position position="83"/>
    </location>
    <ligand>
        <name>substrate</name>
    </ligand>
</feature>
<feature type="binding site" evidence="7">
    <location>
        <position position="66"/>
    </location>
    <ligand>
        <name>substrate</name>
    </ligand>
</feature>
<evidence type="ECO:0000256" key="1">
    <source>
        <dbReference type="ARBA" id="ARBA00023239"/>
    </source>
</evidence>
<dbReference type="CDD" id="cd04726">
    <property type="entry name" value="KGPDC_HPS"/>
    <property type="match status" value="1"/>
</dbReference>
<dbReference type="GO" id="GO:0019854">
    <property type="term" value="P:L-ascorbic acid catabolic process"/>
    <property type="evidence" value="ECO:0007669"/>
    <property type="project" value="TreeGrafter"/>
</dbReference>
<dbReference type="GO" id="GO:0016051">
    <property type="term" value="P:carbohydrate biosynthetic process"/>
    <property type="evidence" value="ECO:0007669"/>
    <property type="project" value="UniProtKB-UniRule"/>
</dbReference>
<keyword evidence="2 7" id="KW-0511">Multifunctional enzyme</keyword>
<name>A0A7Z7FE43_9EURY</name>
<dbReference type="GO" id="GO:0016840">
    <property type="term" value="F:carbon-nitrogen lyase activity"/>
    <property type="evidence" value="ECO:0007669"/>
    <property type="project" value="InterPro"/>
</dbReference>
<dbReference type="PANTHER" id="PTHR35039:SF3">
    <property type="entry name" value="3-KETO-L-GULONATE-6-PHOSPHATE DECARBOXYLASE SGBH-RELATED"/>
    <property type="match status" value="1"/>
</dbReference>
<dbReference type="GO" id="GO:0043801">
    <property type="term" value="F:hexulose-6-phosphate synthase activity"/>
    <property type="evidence" value="ECO:0007669"/>
    <property type="project" value="UniProtKB-UniRule"/>
</dbReference>
<keyword evidence="10" id="KW-1185">Reference proteome</keyword>
<protein>
    <recommendedName>
        <fullName evidence="7">Bifunctional enzyme Fae/Hps</fullName>
    </recommendedName>
    <domain>
        <recommendedName>
            <fullName evidence="7">5,6,7,8-tetrahydromethanopterin hydro-lyase</fullName>
            <ecNumber evidence="7">4.2.1.147</ecNumber>
        </recommendedName>
        <alternativeName>
            <fullName evidence="7">Formaldehyde-activating enzyme</fullName>
            <shortName evidence="7">Fae</shortName>
        </alternativeName>
    </domain>
    <domain>
        <recommendedName>
            <fullName evidence="7">3-hexulose-6-phosphate synthase</fullName>
            <shortName evidence="7">HPS</shortName>
            <ecNumber evidence="7">4.1.2.43</ecNumber>
        </recommendedName>
        <alternativeName>
            <fullName evidence="7">D-arabino-3-hexulose-6-phosphate formaldehyde lyase</fullName>
        </alternativeName>
    </domain>
</protein>
<comment type="similarity">
    <text evidence="7">In the N-terminal section; belongs to the formaldehyde-activating enzyme family.</text>
</comment>
<dbReference type="InterPro" id="IPR037075">
    <property type="entry name" value="HCHO-activating_enzyme_sf"/>
</dbReference>
<comment type="similarity">
    <text evidence="7">In the C-terminal section; belongs to the HPS/KGPDC family. HPS subfamily.</text>
</comment>
<dbReference type="GO" id="GO:0004590">
    <property type="term" value="F:orotidine-5'-phosphate decarboxylase activity"/>
    <property type="evidence" value="ECO:0007669"/>
    <property type="project" value="InterPro"/>
</dbReference>
<dbReference type="NCBIfam" id="TIGR03126">
    <property type="entry name" value="one_C_fae"/>
    <property type="match status" value="1"/>
</dbReference>
<feature type="binding site" evidence="7">
    <location>
        <position position="19"/>
    </location>
    <ligand>
        <name>substrate</name>
    </ligand>
</feature>
<dbReference type="InterPro" id="IPR013785">
    <property type="entry name" value="Aldolase_TIM"/>
</dbReference>
<keyword evidence="1 7" id="KW-0456">Lyase</keyword>
<evidence type="ECO:0000256" key="7">
    <source>
        <dbReference type="HAMAP-Rule" id="MF_01268"/>
    </source>
</evidence>
<feature type="region of interest" description="Formaldehyde-activating enzyme" evidence="7">
    <location>
        <begin position="1"/>
        <end position="161"/>
    </location>
</feature>
<evidence type="ECO:0000256" key="5">
    <source>
        <dbReference type="ARBA" id="ARBA00056998"/>
    </source>
</evidence>
<feature type="active site" description="Proton donor" evidence="7">
    <location>
        <position position="17"/>
    </location>
</feature>
<evidence type="ECO:0000256" key="3">
    <source>
        <dbReference type="ARBA" id="ARBA00023277"/>
    </source>
</evidence>
<dbReference type="EC" id="4.1.2.43" evidence="7"/>
<dbReference type="FunFam" id="3.20.20.70:FF:000022">
    <property type="entry name" value="3-keto-L-gulonate-6-phosphate decarboxylase UlaD"/>
    <property type="match status" value="1"/>
</dbReference>
<sequence length="392" mass="42196">MLLIGEALIGEEPELAHVDLMIGNKDGPVGQAFANGLTQLSAGHTPLLSVIRPNLPTKPATLIVPKVTVKNMDQAAQIFGPAQAAVAKAVADALEEGAFGDLDPEDLVVIASVFIHPEATDYNRIYRYNYGATKLAVKRAVDGFPDIDTVLKEKDRMGHAIMGFKVSRLWNPPYLQVALDNPNLPAILNIVNQIPKSDHVILEAGTPLIKRYGVDVVSKLREIRPDAFIVADLKTLDTGNLEARMVADATADAIVVSALAPIATMNKAIEEAHKTGIYAIMDTLNCDDPVAVLKQLDVLPDVVELHRGIDIEETEHAWGNIDAIKALSPKILVAVAGGVRIDTMPAALKAGADVLVVGRAITNAKDVRQVAEKFIEGLNNPEIDQFRVMTDF</sequence>
<dbReference type="InterPro" id="IPR041710">
    <property type="entry name" value="HPS/KGPDC"/>
</dbReference>
<dbReference type="EMBL" id="FNCA01000003">
    <property type="protein sequence ID" value="SDF73868.1"/>
    <property type="molecule type" value="Genomic_DNA"/>
</dbReference>
<dbReference type="InterPro" id="IPR011060">
    <property type="entry name" value="RibuloseP-bd_barrel"/>
</dbReference>
<evidence type="ECO:0000313" key="9">
    <source>
        <dbReference type="EMBL" id="SDF73868.1"/>
    </source>
</evidence>
<comment type="function">
    <text evidence="5 7">Catalyzes the condensation of formaldehyde with tetrahydromethanopterin (H(4)MPT) to 5,10-methylenetetrahydromethanopterin.</text>
</comment>
<dbReference type="SMART" id="SM00934">
    <property type="entry name" value="OMPdecase"/>
    <property type="match status" value="1"/>
</dbReference>
<comment type="catalytic activity">
    <reaction evidence="4 7">
        <text>5,6,7,8-tetrahydromethanopterin + formaldehyde = 5,10-methylenetetrahydromethanopterin + H2O</text>
        <dbReference type="Rhea" id="RHEA:24678"/>
        <dbReference type="ChEBI" id="CHEBI:15377"/>
        <dbReference type="ChEBI" id="CHEBI:16842"/>
        <dbReference type="ChEBI" id="CHEBI:57818"/>
        <dbReference type="ChEBI" id="CHEBI:58103"/>
        <dbReference type="EC" id="4.2.1.147"/>
    </reaction>
</comment>
<gene>
    <name evidence="7" type="primary">fae-hps</name>
    <name evidence="9" type="ORF">SAMN04488589_1293</name>
</gene>
<evidence type="ECO:0000313" key="10">
    <source>
        <dbReference type="Proteomes" id="UP000199259"/>
    </source>
</evidence>
<organism evidence="9 10">
    <name type="scientific">Methanolobus vulcani</name>
    <dbReference type="NCBI Taxonomy" id="38026"/>
    <lineage>
        <taxon>Archaea</taxon>
        <taxon>Methanobacteriati</taxon>
        <taxon>Methanobacteriota</taxon>
        <taxon>Stenosarchaea group</taxon>
        <taxon>Methanomicrobia</taxon>
        <taxon>Methanosarcinales</taxon>
        <taxon>Methanosarcinaceae</taxon>
        <taxon>Methanolobus</taxon>
    </lineage>
</organism>
<comment type="function">
    <text evidence="7">Catalyzes the reversible formation of ribulose-5-phosphate and formaldehyde from 3-hexulose-6-phosphate.</text>
</comment>
<comment type="catalytic activity">
    <reaction evidence="7">
        <text>D-ribulose 5-phosphate + formaldehyde = D-arabino-hex-3-ulose 6-phosphate</text>
        <dbReference type="Rhea" id="RHEA:25201"/>
        <dbReference type="ChEBI" id="CHEBI:16842"/>
        <dbReference type="ChEBI" id="CHEBI:58121"/>
        <dbReference type="ChEBI" id="CHEBI:58542"/>
        <dbReference type="EC" id="4.1.2.43"/>
    </reaction>
</comment>
<dbReference type="HAMAP" id="MF_01268">
    <property type="entry name" value="Fae_Hps"/>
    <property type="match status" value="1"/>
</dbReference>
<accession>A0A7Z7FE43</accession>
<dbReference type="InterPro" id="IPR020868">
    <property type="entry name" value="Fae/Hps"/>
</dbReference>
<evidence type="ECO:0000256" key="4">
    <source>
        <dbReference type="ARBA" id="ARBA00052457"/>
    </source>
</evidence>
<dbReference type="SUPFAM" id="SSF51366">
    <property type="entry name" value="Ribulose-phoshate binding barrel"/>
    <property type="match status" value="1"/>
</dbReference>
<feature type="binding site" evidence="7">
    <location>
        <position position="48"/>
    </location>
    <ligand>
        <name>substrate</name>
    </ligand>
</feature>
<dbReference type="RefSeq" id="WP_091709634.1">
    <property type="nucleotide sequence ID" value="NZ_FNCA01000003.1"/>
</dbReference>
<dbReference type="NCBIfam" id="NF009833">
    <property type="entry name" value="PRK13307.1"/>
    <property type="match status" value="1"/>
</dbReference>
<comment type="pathway">
    <text evidence="7">Carbohydrate biosynthesis; D-ribose 5-phosphate biosynthesis.</text>
</comment>
<evidence type="ECO:0000256" key="2">
    <source>
        <dbReference type="ARBA" id="ARBA00023268"/>
    </source>
</evidence>
<dbReference type="PANTHER" id="PTHR35039">
    <property type="entry name" value="3-KETO-L-GULONATE-6-PHOSPHATE DECARBOXYLASE SGBH-RELATED"/>
    <property type="match status" value="1"/>
</dbReference>
<dbReference type="InterPro" id="IPR001754">
    <property type="entry name" value="OMPdeCOase_dom"/>
</dbReference>
<feature type="region of interest" description="3-hexulose-6-phosphate synthase" evidence="7">
    <location>
        <begin position="162"/>
        <end position="392"/>
    </location>
</feature>
<comment type="similarity">
    <text evidence="6">Belongs to the formaldehyde-activating enzyme family.</text>
</comment>
<dbReference type="AlphaFoldDB" id="A0A7Z7FE43"/>
<dbReference type="InterPro" id="IPR020568">
    <property type="entry name" value="Ribosomal_Su5_D2-typ_SF"/>
</dbReference>
<reference evidence="9 10" key="1">
    <citation type="submission" date="2016-10" db="EMBL/GenBank/DDBJ databases">
        <authorList>
            <person name="Varghese N."/>
            <person name="Submissions S."/>
        </authorList>
    </citation>
    <scope>NUCLEOTIDE SEQUENCE [LARGE SCALE GENOMIC DNA]</scope>
    <source>
        <strain evidence="9 10">PL 12/M</strain>
    </source>
</reference>
<proteinExistence type="inferred from homology"/>
<feature type="domain" description="Orotidine 5'-phosphate decarboxylase" evidence="8">
    <location>
        <begin position="174"/>
        <end position="374"/>
    </location>
</feature>
<comment type="caution">
    <text evidence="9">The sequence shown here is derived from an EMBL/GenBank/DDBJ whole genome shotgun (WGS) entry which is preliminary data.</text>
</comment>
<dbReference type="OrthoDB" id="64276at2157"/>
<dbReference type="Proteomes" id="UP000199259">
    <property type="component" value="Unassembled WGS sequence"/>
</dbReference>
<dbReference type="EC" id="4.2.1.147" evidence="7"/>
<dbReference type="InterPro" id="IPR014826">
    <property type="entry name" value="HCHO-activating_enzyme"/>
</dbReference>
<evidence type="ECO:0000259" key="8">
    <source>
        <dbReference type="SMART" id="SM00934"/>
    </source>
</evidence>
<dbReference type="GO" id="GO:0033982">
    <property type="term" value="F:3-dehydro-L-gulonate-6-phosphate decarboxylase activity"/>
    <property type="evidence" value="ECO:0007669"/>
    <property type="project" value="TreeGrafter"/>
</dbReference>
<dbReference type="FunFam" id="3.30.230.60:FF:000001">
    <property type="entry name" value="5,6,7,8-tetrahydromethanopterin hydro-lyase"/>
    <property type="match status" value="1"/>
</dbReference>
<feature type="binding site" evidence="7">
    <location>
        <position position="68"/>
    </location>
    <ligand>
        <name>substrate</name>
    </ligand>
</feature>
<dbReference type="SUPFAM" id="SSF54211">
    <property type="entry name" value="Ribosomal protein S5 domain 2-like"/>
    <property type="match status" value="1"/>
</dbReference>
<keyword evidence="3 7" id="KW-0119">Carbohydrate metabolism</keyword>
<dbReference type="GO" id="GO:0016836">
    <property type="term" value="F:hydro-lyase activity"/>
    <property type="evidence" value="ECO:0007669"/>
    <property type="project" value="UniProtKB-UniRule"/>
</dbReference>
<dbReference type="GO" id="GO:0006207">
    <property type="term" value="P:'de novo' pyrimidine nucleobase biosynthetic process"/>
    <property type="evidence" value="ECO:0007669"/>
    <property type="project" value="InterPro"/>
</dbReference>
<dbReference type="UniPathway" id="UPA00293"/>